<dbReference type="Proteomes" id="UP000295497">
    <property type="component" value="Chromosome"/>
</dbReference>
<feature type="region of interest" description="Disordered" evidence="1">
    <location>
        <begin position="56"/>
        <end position="93"/>
    </location>
</feature>
<feature type="region of interest" description="Disordered" evidence="1">
    <location>
        <begin position="1"/>
        <end position="32"/>
    </location>
</feature>
<evidence type="ECO:0000313" key="2">
    <source>
        <dbReference type="EMBL" id="AUX29631.1"/>
    </source>
</evidence>
<name>A0A4P2QJ40_SORCE</name>
<dbReference type="AlphaFoldDB" id="A0A4P2QJ40"/>
<dbReference type="EMBL" id="CP012672">
    <property type="protein sequence ID" value="AUX29631.1"/>
    <property type="molecule type" value="Genomic_DNA"/>
</dbReference>
<evidence type="ECO:0000256" key="1">
    <source>
        <dbReference type="SAM" id="MobiDB-lite"/>
    </source>
</evidence>
<gene>
    <name evidence="2" type="ORF">SOCE836_017220</name>
</gene>
<organism evidence="2 3">
    <name type="scientific">Sorangium cellulosum</name>
    <name type="common">Polyangium cellulosum</name>
    <dbReference type="NCBI Taxonomy" id="56"/>
    <lineage>
        <taxon>Bacteria</taxon>
        <taxon>Pseudomonadati</taxon>
        <taxon>Myxococcota</taxon>
        <taxon>Polyangia</taxon>
        <taxon>Polyangiales</taxon>
        <taxon>Polyangiaceae</taxon>
        <taxon>Sorangium</taxon>
    </lineage>
</organism>
<reference evidence="2 3" key="1">
    <citation type="submission" date="2015-09" db="EMBL/GenBank/DDBJ databases">
        <title>Sorangium comparison.</title>
        <authorList>
            <person name="Zaburannyi N."/>
            <person name="Bunk B."/>
            <person name="Overmann J."/>
            <person name="Mueller R."/>
        </authorList>
    </citation>
    <scope>NUCLEOTIDE SEQUENCE [LARGE SCALE GENOMIC DNA]</scope>
    <source>
        <strain evidence="2 3">So ce836</strain>
    </source>
</reference>
<evidence type="ECO:0000313" key="3">
    <source>
        <dbReference type="Proteomes" id="UP000295497"/>
    </source>
</evidence>
<sequence length="93" mass="10280">MRCRTSNDELDDLLNLSRRSDALRPENTTERSRYDPVHRLTCACFSDVESASAPCALRYRRRDSAAGRERPSTPAPRRHAPSRGAPASALGGP</sequence>
<accession>A0A4P2QJ40</accession>
<feature type="compositionally biased region" description="Basic and acidic residues" evidence="1">
    <location>
        <begin position="18"/>
        <end position="32"/>
    </location>
</feature>
<feature type="compositionally biased region" description="Basic and acidic residues" evidence="1">
    <location>
        <begin position="62"/>
        <end position="71"/>
    </location>
</feature>
<proteinExistence type="predicted"/>
<protein>
    <submittedName>
        <fullName evidence="2">Uncharacterized protein</fullName>
    </submittedName>
</protein>